<name>A0A117UTX4_9SPHN</name>
<dbReference type="GO" id="GO:0016020">
    <property type="term" value="C:membrane"/>
    <property type="evidence" value="ECO:0007669"/>
    <property type="project" value="UniProtKB-SubCell"/>
</dbReference>
<dbReference type="STRING" id="1117702.AQZ52_13325"/>
<dbReference type="EMBL" id="LLZS01000008">
    <property type="protein sequence ID" value="KUR70811.1"/>
    <property type="molecule type" value="Genomic_DNA"/>
</dbReference>
<dbReference type="GO" id="GO:0008610">
    <property type="term" value="P:lipid biosynthetic process"/>
    <property type="evidence" value="ECO:0007669"/>
    <property type="project" value="InterPro"/>
</dbReference>
<dbReference type="Pfam" id="PF04116">
    <property type="entry name" value="FA_hydroxylase"/>
    <property type="match status" value="1"/>
</dbReference>
<dbReference type="InterPro" id="IPR006694">
    <property type="entry name" value="Fatty_acid_hydroxylase"/>
</dbReference>
<dbReference type="InterPro" id="IPR050307">
    <property type="entry name" value="Sterol_Desaturase_Related"/>
</dbReference>
<evidence type="ECO:0000313" key="7">
    <source>
        <dbReference type="Proteomes" id="UP000058012"/>
    </source>
</evidence>
<evidence type="ECO:0000313" key="6">
    <source>
        <dbReference type="EMBL" id="KUR70811.1"/>
    </source>
</evidence>
<accession>A0A117UTX4</accession>
<comment type="caution">
    <text evidence="6">The sequence shown here is derived from an EMBL/GenBank/DDBJ whole genome shotgun (WGS) entry which is preliminary data.</text>
</comment>
<evidence type="ECO:0000256" key="1">
    <source>
        <dbReference type="ARBA" id="ARBA00004370"/>
    </source>
</evidence>
<dbReference type="AlphaFoldDB" id="A0A117UTX4"/>
<evidence type="ECO:0000256" key="3">
    <source>
        <dbReference type="ARBA" id="ARBA00022989"/>
    </source>
</evidence>
<dbReference type="RefSeq" id="WP_067911607.1">
    <property type="nucleotide sequence ID" value="NZ_KQ954245.1"/>
</dbReference>
<dbReference type="Proteomes" id="UP000058012">
    <property type="component" value="Unassembled WGS sequence"/>
</dbReference>
<reference evidence="6 7" key="1">
    <citation type="submission" date="2015-10" db="EMBL/GenBank/DDBJ databases">
        <title>Draft genome sequence of Novosphingobium fuchskuhlense DSM 25065 isolated from a surface water sample of the southwest basin of Lake Grosse Fuchskuhle.</title>
        <authorList>
            <person name="Ruckert C."/>
            <person name="Winkler A."/>
            <person name="Glaeser J."/>
            <person name="Grossart H.-P."/>
            <person name="Kalinowski J."/>
            <person name="Glaeser S."/>
        </authorList>
    </citation>
    <scope>NUCLEOTIDE SEQUENCE [LARGE SCALE GENOMIC DNA]</scope>
    <source>
        <strain evidence="6 7">FNE08-7</strain>
    </source>
</reference>
<proteinExistence type="predicted"/>
<dbReference type="GO" id="GO:0005506">
    <property type="term" value="F:iron ion binding"/>
    <property type="evidence" value="ECO:0007669"/>
    <property type="project" value="InterPro"/>
</dbReference>
<organism evidence="6 7">
    <name type="scientific">Novosphingobium fuchskuhlense</name>
    <dbReference type="NCBI Taxonomy" id="1117702"/>
    <lineage>
        <taxon>Bacteria</taxon>
        <taxon>Pseudomonadati</taxon>
        <taxon>Pseudomonadota</taxon>
        <taxon>Alphaproteobacteria</taxon>
        <taxon>Sphingomonadales</taxon>
        <taxon>Sphingomonadaceae</taxon>
        <taxon>Novosphingobium</taxon>
    </lineage>
</organism>
<keyword evidence="4" id="KW-0472">Membrane</keyword>
<keyword evidence="2" id="KW-0812">Transmembrane</keyword>
<evidence type="ECO:0000256" key="4">
    <source>
        <dbReference type="ARBA" id="ARBA00023136"/>
    </source>
</evidence>
<dbReference type="PANTHER" id="PTHR11863">
    <property type="entry name" value="STEROL DESATURASE"/>
    <property type="match status" value="1"/>
</dbReference>
<dbReference type="GO" id="GO:0016491">
    <property type="term" value="F:oxidoreductase activity"/>
    <property type="evidence" value="ECO:0007669"/>
    <property type="project" value="InterPro"/>
</dbReference>
<dbReference type="OrthoDB" id="9770329at2"/>
<keyword evidence="7" id="KW-1185">Reference proteome</keyword>
<sequence length="292" mass="33055">MAEGIKRGLFKYYQPATLLAIFAFWSLLPAALVTNGWTIVIAAVCTKFMILGLEQINERHAGWRLTRAEFLSDLFYFVMFYTVVRYAGKHWADAPLIGVKDALGIHTPWLEHAPLIAQVALIMLLIEWGHYWLHRAMHNWFPLWVVHAPHHFVRQLNALKGAVGNPFELFLIGLSVTVFLDFSLTALLCAGHMLGTIAAFSHANVRFDPPRWYSAVFTTVEAHSLHHSVEYEDTRCNYACALILFDRLHGTYRAGEAVEVGQEGRRPMGIGETLIYPLTPIIDWAKGRRAAV</sequence>
<protein>
    <submittedName>
        <fullName evidence="6">Sterol desaturase</fullName>
    </submittedName>
</protein>
<comment type="subcellular location">
    <subcellularLocation>
        <location evidence="1">Membrane</location>
    </subcellularLocation>
</comment>
<feature type="domain" description="Fatty acid hydroxylase" evidence="5">
    <location>
        <begin position="120"/>
        <end position="251"/>
    </location>
</feature>
<gene>
    <name evidence="6" type="ORF">AQZ52_13325</name>
</gene>
<evidence type="ECO:0000256" key="2">
    <source>
        <dbReference type="ARBA" id="ARBA00022692"/>
    </source>
</evidence>
<keyword evidence="3" id="KW-1133">Transmembrane helix</keyword>
<evidence type="ECO:0000259" key="5">
    <source>
        <dbReference type="Pfam" id="PF04116"/>
    </source>
</evidence>